<dbReference type="AlphaFoldDB" id="A0A1X7VR73"/>
<sequence length="53" mass="6098">MSKELNTQHDSKIIFYSGPAFNSQFSLLLSVKTREDITRLRRDVKGNNDAVQK</sequence>
<proteinExistence type="predicted"/>
<reference evidence="1" key="1">
    <citation type="submission" date="2017-05" db="UniProtKB">
        <authorList>
            <consortium name="EnsemblMetazoa"/>
        </authorList>
    </citation>
    <scope>IDENTIFICATION</scope>
</reference>
<organism evidence="1">
    <name type="scientific">Amphimedon queenslandica</name>
    <name type="common">Sponge</name>
    <dbReference type="NCBI Taxonomy" id="400682"/>
    <lineage>
        <taxon>Eukaryota</taxon>
        <taxon>Metazoa</taxon>
        <taxon>Porifera</taxon>
        <taxon>Demospongiae</taxon>
        <taxon>Heteroscleromorpha</taxon>
        <taxon>Haplosclerida</taxon>
        <taxon>Niphatidae</taxon>
        <taxon>Amphimedon</taxon>
    </lineage>
</organism>
<protein>
    <submittedName>
        <fullName evidence="1">Uncharacterized protein</fullName>
    </submittedName>
</protein>
<dbReference type="InParanoid" id="A0A1X7VR73"/>
<name>A0A1X7VR73_AMPQE</name>
<dbReference type="EnsemblMetazoa" id="Aqu2.1.42330_001">
    <property type="protein sequence ID" value="Aqu2.1.42330_001"/>
    <property type="gene ID" value="Aqu2.1.42330"/>
</dbReference>
<evidence type="ECO:0000313" key="1">
    <source>
        <dbReference type="EnsemblMetazoa" id="Aqu2.1.42330_001"/>
    </source>
</evidence>
<accession>A0A1X7VR73</accession>